<evidence type="ECO:0000313" key="6">
    <source>
        <dbReference type="EMBL" id="KAK0473660.1"/>
    </source>
</evidence>
<dbReference type="Proteomes" id="UP001175228">
    <property type="component" value="Unassembled WGS sequence"/>
</dbReference>
<dbReference type="EMBL" id="JAUEPU010000204">
    <property type="protein sequence ID" value="KAK0473660.1"/>
    <property type="molecule type" value="Genomic_DNA"/>
</dbReference>
<dbReference type="PANTHER" id="PTHR48104:SF30">
    <property type="entry name" value="METACASPASE-1"/>
    <property type="match status" value="1"/>
</dbReference>
<dbReference type="GO" id="GO:0004197">
    <property type="term" value="F:cysteine-type endopeptidase activity"/>
    <property type="evidence" value="ECO:0007669"/>
    <property type="project" value="InterPro"/>
</dbReference>
<feature type="region of interest" description="Disordered" evidence="4">
    <location>
        <begin position="379"/>
        <end position="398"/>
    </location>
</feature>
<comment type="similarity">
    <text evidence="1">Belongs to the peptidase C14B family.</text>
</comment>
<dbReference type="GO" id="GO:0005737">
    <property type="term" value="C:cytoplasm"/>
    <property type="evidence" value="ECO:0007669"/>
    <property type="project" value="TreeGrafter"/>
</dbReference>
<dbReference type="InterPro" id="IPR029030">
    <property type="entry name" value="Caspase-like_dom_sf"/>
</dbReference>
<evidence type="ECO:0000256" key="1">
    <source>
        <dbReference type="ARBA" id="ARBA00009005"/>
    </source>
</evidence>
<evidence type="ECO:0000256" key="4">
    <source>
        <dbReference type="SAM" id="MobiDB-lite"/>
    </source>
</evidence>
<keyword evidence="3" id="KW-0788">Thiol protease</keyword>
<keyword evidence="7" id="KW-1185">Reference proteome</keyword>
<keyword evidence="3" id="KW-0378">Hydrolase</keyword>
<dbReference type="AlphaFoldDB" id="A0AA39NXT1"/>
<proteinExistence type="inferred from homology"/>
<dbReference type="PANTHER" id="PTHR48104">
    <property type="entry name" value="METACASPASE-4"/>
    <property type="match status" value="1"/>
</dbReference>
<reference evidence="6" key="1">
    <citation type="submission" date="2023-06" db="EMBL/GenBank/DDBJ databases">
        <authorList>
            <consortium name="Lawrence Berkeley National Laboratory"/>
            <person name="Ahrendt S."/>
            <person name="Sahu N."/>
            <person name="Indic B."/>
            <person name="Wong-Bajracharya J."/>
            <person name="Merenyi Z."/>
            <person name="Ke H.-M."/>
            <person name="Monk M."/>
            <person name="Kocsube S."/>
            <person name="Drula E."/>
            <person name="Lipzen A."/>
            <person name="Balint B."/>
            <person name="Henrissat B."/>
            <person name="Andreopoulos B."/>
            <person name="Martin F.M."/>
            <person name="Harder C.B."/>
            <person name="Rigling D."/>
            <person name="Ford K.L."/>
            <person name="Foster G.D."/>
            <person name="Pangilinan J."/>
            <person name="Papanicolaou A."/>
            <person name="Barry K."/>
            <person name="LaButti K."/>
            <person name="Viragh M."/>
            <person name="Koriabine M."/>
            <person name="Yan M."/>
            <person name="Riley R."/>
            <person name="Champramary S."/>
            <person name="Plett K.L."/>
            <person name="Tsai I.J."/>
            <person name="Slot J."/>
            <person name="Sipos G."/>
            <person name="Plett J."/>
            <person name="Nagy L.G."/>
            <person name="Grigoriev I.V."/>
        </authorList>
    </citation>
    <scope>NUCLEOTIDE SEQUENCE</scope>
    <source>
        <strain evidence="6">HWK02</strain>
    </source>
</reference>
<dbReference type="GO" id="GO:0006508">
    <property type="term" value="P:proteolysis"/>
    <property type="evidence" value="ECO:0007669"/>
    <property type="project" value="InterPro"/>
</dbReference>
<gene>
    <name evidence="6" type="ORF">EDD18DRAFT_1224821</name>
</gene>
<keyword evidence="3" id="KW-0645">Protease</keyword>
<evidence type="ECO:0000256" key="2">
    <source>
        <dbReference type="ARBA" id="ARBA00022703"/>
    </source>
</evidence>
<evidence type="ECO:0000256" key="3">
    <source>
        <dbReference type="ARBA" id="ARBA00022807"/>
    </source>
</evidence>
<evidence type="ECO:0000259" key="5">
    <source>
        <dbReference type="Pfam" id="PF00656"/>
    </source>
</evidence>
<keyword evidence="2" id="KW-0053">Apoptosis</keyword>
<dbReference type="InterPro" id="IPR050452">
    <property type="entry name" value="Metacaspase"/>
</dbReference>
<sequence length="398" mass="45007">MDDIQLPKLETATAQPRTSPKRKALIVGVKGSSVSGLLELRCPHRDAREIKDLLIGVYHYTDVIMLLDDGDPSHDTTQPTYKNLMEHIENLTQGIQPGDRLFFYFSGHAAQLKNLSGGEEDGMDEVLYSSSGPCIRDNTLREHLVNKLPEGCHLTAVLDACHSGTLLDLTHHRCNRVLGPRRSNSWEITSTYTVTSHSGKQVKHRNAIDDWDILYPLLTKNTLASIRTVLESYGSDICGNVQPKECILNETDRMCESPLSGMFCDGCCEIPKYSKKANVVCLSSCKDSQLTWEMDDDWSMTKVLVDLCKSNPHGLTLQDLMVQITQETEKARSRLQCRKQSYAIRVQSWCEKFIRAGKPIPAWEERKILDLLRQNFKQDPQLSSEPSPIDMPNVFWEP</sequence>
<name>A0AA39NXT1_9AGAR</name>
<dbReference type="SUPFAM" id="SSF52129">
    <property type="entry name" value="Caspase-like"/>
    <property type="match status" value="1"/>
</dbReference>
<feature type="domain" description="Peptidase C14 caspase" evidence="5">
    <location>
        <begin position="21"/>
        <end position="345"/>
    </location>
</feature>
<organism evidence="6 7">
    <name type="scientific">Armillaria luteobubalina</name>
    <dbReference type="NCBI Taxonomy" id="153913"/>
    <lineage>
        <taxon>Eukaryota</taxon>
        <taxon>Fungi</taxon>
        <taxon>Dikarya</taxon>
        <taxon>Basidiomycota</taxon>
        <taxon>Agaricomycotina</taxon>
        <taxon>Agaricomycetes</taxon>
        <taxon>Agaricomycetidae</taxon>
        <taxon>Agaricales</taxon>
        <taxon>Marasmiineae</taxon>
        <taxon>Physalacriaceae</taxon>
        <taxon>Armillaria</taxon>
    </lineage>
</organism>
<protein>
    <submittedName>
        <fullName evidence="6">Peptidase C14, caspase domain-containing protein</fullName>
    </submittedName>
</protein>
<dbReference type="InterPro" id="IPR011600">
    <property type="entry name" value="Pept_C14_caspase"/>
</dbReference>
<dbReference type="Pfam" id="PF00656">
    <property type="entry name" value="Peptidase_C14"/>
    <property type="match status" value="1"/>
</dbReference>
<evidence type="ECO:0000313" key="7">
    <source>
        <dbReference type="Proteomes" id="UP001175228"/>
    </source>
</evidence>
<accession>A0AA39NXT1</accession>
<comment type="caution">
    <text evidence="6">The sequence shown here is derived from an EMBL/GenBank/DDBJ whole genome shotgun (WGS) entry which is preliminary data.</text>
</comment>
<dbReference type="Gene3D" id="3.40.50.1460">
    <property type="match status" value="1"/>
</dbReference>
<dbReference type="GO" id="GO:0006915">
    <property type="term" value="P:apoptotic process"/>
    <property type="evidence" value="ECO:0007669"/>
    <property type="project" value="UniProtKB-KW"/>
</dbReference>